<dbReference type="Proteomes" id="UP000485569">
    <property type="component" value="Unassembled WGS sequence"/>
</dbReference>
<dbReference type="FunFam" id="3.30.160.20:FF:000004">
    <property type="entry name" value="Peptide chain release factor 1"/>
    <property type="match status" value="1"/>
</dbReference>
<dbReference type="PANTHER" id="PTHR43116:SF3">
    <property type="entry name" value="CLASS I PEPTIDE CHAIN RELEASE FACTOR"/>
    <property type="match status" value="1"/>
</dbReference>
<proteinExistence type="inferred from homology"/>
<reference evidence="8" key="1">
    <citation type="submission" date="2017-02" db="EMBL/GenBank/DDBJ databases">
        <title>Delving into the versatile metabolic prowess of the omnipresent phylum Bacteroidetes.</title>
        <authorList>
            <person name="Nobu M.K."/>
            <person name="Mei R."/>
            <person name="Narihiro T."/>
            <person name="Kuroda K."/>
            <person name="Liu W.-T."/>
        </authorList>
    </citation>
    <scope>NUCLEOTIDE SEQUENCE</scope>
    <source>
        <strain evidence="8">ADurb.Bin276</strain>
    </source>
</reference>
<evidence type="ECO:0000256" key="4">
    <source>
        <dbReference type="HAMAP-Rule" id="MF_00094"/>
    </source>
</evidence>
<keyword evidence="4" id="KW-0963">Cytoplasm</keyword>
<feature type="coiled-coil region" evidence="6">
    <location>
        <begin position="12"/>
        <end position="73"/>
    </location>
</feature>
<evidence type="ECO:0000259" key="7">
    <source>
        <dbReference type="PROSITE" id="PS00745"/>
    </source>
</evidence>
<dbReference type="GO" id="GO:0005737">
    <property type="term" value="C:cytoplasm"/>
    <property type="evidence" value="ECO:0007669"/>
    <property type="project" value="UniProtKB-SubCell"/>
</dbReference>
<dbReference type="SUPFAM" id="SSF75620">
    <property type="entry name" value="Release factor"/>
    <property type="match status" value="1"/>
</dbReference>
<dbReference type="Gene3D" id="3.30.70.1660">
    <property type="match status" value="1"/>
</dbReference>
<evidence type="ECO:0000256" key="5">
    <source>
        <dbReference type="NCBIfam" id="TIGR00020"/>
    </source>
</evidence>
<evidence type="ECO:0000256" key="1">
    <source>
        <dbReference type="ARBA" id="ARBA00010835"/>
    </source>
</evidence>
<dbReference type="EMBL" id="MWBQ01000033">
    <property type="protein sequence ID" value="OQA60774.1"/>
    <property type="molecule type" value="Genomic_DNA"/>
</dbReference>
<evidence type="ECO:0000256" key="3">
    <source>
        <dbReference type="ARBA" id="ARBA00022917"/>
    </source>
</evidence>
<dbReference type="Pfam" id="PF03462">
    <property type="entry name" value="PCRF"/>
    <property type="match status" value="1"/>
</dbReference>
<evidence type="ECO:0000256" key="6">
    <source>
        <dbReference type="SAM" id="Coils"/>
    </source>
</evidence>
<accession>A0A1V5T2D1</accession>
<dbReference type="PROSITE" id="PS00745">
    <property type="entry name" value="RF_PROK_I"/>
    <property type="match status" value="1"/>
</dbReference>
<dbReference type="PANTHER" id="PTHR43116">
    <property type="entry name" value="PEPTIDE CHAIN RELEASE FACTOR 2"/>
    <property type="match status" value="1"/>
</dbReference>
<evidence type="ECO:0000313" key="8">
    <source>
        <dbReference type="EMBL" id="OQA60774.1"/>
    </source>
</evidence>
<dbReference type="InterPro" id="IPR004374">
    <property type="entry name" value="PrfB"/>
</dbReference>
<dbReference type="SMART" id="SM00937">
    <property type="entry name" value="PCRF"/>
    <property type="match status" value="1"/>
</dbReference>
<organism evidence="8">
    <name type="scientific">Candidatus Atribacter allofermentans</name>
    <dbReference type="NCBI Taxonomy" id="1852833"/>
    <lineage>
        <taxon>Bacteria</taxon>
        <taxon>Pseudomonadati</taxon>
        <taxon>Atribacterota</taxon>
        <taxon>Atribacteria</taxon>
        <taxon>Atribacterales</taxon>
        <taxon>Atribacteraceae</taxon>
        <taxon>Atribacter</taxon>
    </lineage>
</organism>
<keyword evidence="6" id="KW-0175">Coiled coil</keyword>
<dbReference type="Gene3D" id="3.30.160.20">
    <property type="match status" value="1"/>
</dbReference>
<dbReference type="GO" id="GO:0016149">
    <property type="term" value="F:translation release factor activity, codon specific"/>
    <property type="evidence" value="ECO:0007669"/>
    <property type="project" value="UniProtKB-UniRule"/>
</dbReference>
<feature type="domain" description="Prokaryotic-type class I peptide chain release factors" evidence="7">
    <location>
        <begin position="202"/>
        <end position="218"/>
    </location>
</feature>
<dbReference type="Gene3D" id="1.20.58.410">
    <property type="entry name" value="Release factor"/>
    <property type="match status" value="1"/>
</dbReference>
<name>A0A1V5T2D1_9BACT</name>
<comment type="caution">
    <text evidence="8">The sequence shown here is derived from an EMBL/GenBank/DDBJ whole genome shotgun (WGS) entry which is preliminary data.</text>
</comment>
<dbReference type="AlphaFoldDB" id="A0A1V5T2D1"/>
<dbReference type="InterPro" id="IPR005139">
    <property type="entry name" value="PCRF"/>
</dbReference>
<dbReference type="InterPro" id="IPR045853">
    <property type="entry name" value="Pep_chain_release_fac_I_sf"/>
</dbReference>
<evidence type="ECO:0000256" key="2">
    <source>
        <dbReference type="ARBA" id="ARBA00022481"/>
    </source>
</evidence>
<gene>
    <name evidence="4 8" type="primary">prfB</name>
    <name evidence="8" type="ORF">BWY41_00545</name>
</gene>
<feature type="modified residue" description="N5-methylglutamine" evidence="4">
    <location>
        <position position="209"/>
    </location>
</feature>
<dbReference type="InterPro" id="IPR000352">
    <property type="entry name" value="Pep_chain_release_fac_I"/>
</dbReference>
<comment type="PTM">
    <text evidence="4">Methylated by PrmC. Methylation increases the termination efficiency of RF2.</text>
</comment>
<comment type="function">
    <text evidence="4">Peptide chain release factor 2 directs the termination of translation in response to the peptide chain termination codons UGA and UAA.</text>
</comment>
<comment type="similarity">
    <text evidence="1 4">Belongs to the prokaryotic/mitochondrial release factor family.</text>
</comment>
<protein>
    <recommendedName>
        <fullName evidence="4 5">Peptide chain release factor 2</fullName>
        <shortName evidence="4">RF-2</shortName>
    </recommendedName>
</protein>
<dbReference type="NCBIfam" id="TIGR00020">
    <property type="entry name" value="prfB"/>
    <property type="match status" value="1"/>
</dbReference>
<dbReference type="HAMAP" id="MF_00094">
    <property type="entry name" value="Rel_fac_2"/>
    <property type="match status" value="1"/>
</dbReference>
<sequence length="327" mass="38277">MNSPDFWNNTQNERELQDYKKYKSLIEEYEELKKEYQLIVELQEIITPDDDEYSDLEKDIHNLSGKVEDLDIRLLFRNQEDQSNAIITIHSGAGGTESQDWVQMLFRMYSRFCERKKFDVKVTDVLEGEEAGLKHITFLVQGQYAYGYLKSESGVHRLVRISPFDANRRRHTTFALVDVIPEVSEEINIDINPQDLRIETFRAGGRGGQHVNTTDSAVRIVHLSSGLIVQCQNERSQHQNKAVAMRILRARLYELMKKEQEEKILEIKGEQKEIAWGNQIRSYVFQPYSMIKDHRTDYEVGSVQRVMDGEIDDFIDAYLRMDWQGQV</sequence>
<keyword evidence="3 4" id="KW-0648">Protein biosynthesis</keyword>
<keyword evidence="2 4" id="KW-0488">Methylation</keyword>
<comment type="subcellular location">
    <subcellularLocation>
        <location evidence="4">Cytoplasm</location>
    </subcellularLocation>
</comment>
<dbReference type="Pfam" id="PF00472">
    <property type="entry name" value="RF-1"/>
    <property type="match status" value="1"/>
</dbReference>